<dbReference type="Gene3D" id="1.20.140.20">
    <property type="entry name" value="Alpha-ketoacid/pyruvate dehydrogenase kinase, N-terminal domain"/>
    <property type="match status" value="1"/>
</dbReference>
<dbReference type="AlphaFoldDB" id="A0A9D4N4F2"/>
<dbReference type="GO" id="GO:0005759">
    <property type="term" value="C:mitochondrial matrix"/>
    <property type="evidence" value="ECO:0007669"/>
    <property type="project" value="UniProtKB-SubCell"/>
</dbReference>
<keyword evidence="4 8" id="KW-0547">Nucleotide-binding</keyword>
<dbReference type="GO" id="GO:0004740">
    <property type="term" value="F:pyruvate dehydrogenase (acetyl-transferring) kinase activity"/>
    <property type="evidence" value="ECO:0007669"/>
    <property type="project" value="TreeGrafter"/>
</dbReference>
<accession>A0A9D4N4F2</accession>
<reference evidence="10" key="2">
    <citation type="submission" date="2020-11" db="EMBL/GenBank/DDBJ databases">
        <authorList>
            <person name="McCartney M.A."/>
            <person name="Auch B."/>
            <person name="Kono T."/>
            <person name="Mallez S."/>
            <person name="Becker A."/>
            <person name="Gohl D.M."/>
            <person name="Silverstein K.A.T."/>
            <person name="Koren S."/>
            <person name="Bechman K.B."/>
            <person name="Herman A."/>
            <person name="Abrahante J.E."/>
            <person name="Garbe J."/>
        </authorList>
    </citation>
    <scope>NUCLEOTIDE SEQUENCE</scope>
    <source>
        <strain evidence="10">Duluth1</strain>
        <tissue evidence="10">Whole animal</tissue>
    </source>
</reference>
<keyword evidence="11" id="KW-1185">Reference proteome</keyword>
<protein>
    <recommendedName>
        <fullName evidence="8">Protein-serine/threonine kinase</fullName>
        <ecNumber evidence="8">2.7.11.-</ecNumber>
    </recommendedName>
</protein>
<gene>
    <name evidence="10" type="ORF">DPMN_010553</name>
</gene>
<dbReference type="InterPro" id="IPR039028">
    <property type="entry name" value="BCKD/PDK"/>
</dbReference>
<evidence type="ECO:0000256" key="7">
    <source>
        <dbReference type="ARBA" id="ARBA00023128"/>
    </source>
</evidence>
<dbReference type="Pfam" id="PF02518">
    <property type="entry name" value="HATPase_c"/>
    <property type="match status" value="1"/>
</dbReference>
<dbReference type="InterPro" id="IPR036890">
    <property type="entry name" value="HATPase_C_sf"/>
</dbReference>
<dbReference type="SMART" id="SM00387">
    <property type="entry name" value="HATPase_c"/>
    <property type="match status" value="1"/>
</dbReference>
<evidence type="ECO:0000313" key="11">
    <source>
        <dbReference type="Proteomes" id="UP000828390"/>
    </source>
</evidence>
<dbReference type="SUPFAM" id="SSF55874">
    <property type="entry name" value="ATPase domain of HSP90 chaperone/DNA topoisomerase II/histidine kinase"/>
    <property type="match status" value="1"/>
</dbReference>
<comment type="subcellular location">
    <subcellularLocation>
        <location evidence="8">Mitochondrion matrix</location>
    </subcellularLocation>
</comment>
<reference evidence="10" key="1">
    <citation type="journal article" date="2019" name="bioRxiv">
        <title>The Genome of the Zebra Mussel, Dreissena polymorpha: A Resource for Invasive Species Research.</title>
        <authorList>
            <person name="McCartney M.A."/>
            <person name="Auch B."/>
            <person name="Kono T."/>
            <person name="Mallez S."/>
            <person name="Zhang Y."/>
            <person name="Obille A."/>
            <person name="Becker A."/>
            <person name="Abrahante J.E."/>
            <person name="Garbe J."/>
            <person name="Badalamenti J.P."/>
            <person name="Herman A."/>
            <person name="Mangelson H."/>
            <person name="Liachko I."/>
            <person name="Sullivan S."/>
            <person name="Sone E.D."/>
            <person name="Koren S."/>
            <person name="Silverstein K.A.T."/>
            <person name="Beckman K.B."/>
            <person name="Gohl D.M."/>
        </authorList>
    </citation>
    <scope>NUCLEOTIDE SEQUENCE</scope>
    <source>
        <strain evidence="10">Duluth1</strain>
        <tissue evidence="10">Whole animal</tissue>
    </source>
</reference>
<dbReference type="PROSITE" id="PS50109">
    <property type="entry name" value="HIS_KIN"/>
    <property type="match status" value="1"/>
</dbReference>
<keyword evidence="2" id="KW-0597">Phosphoprotein</keyword>
<comment type="similarity">
    <text evidence="1 8">Belongs to the PDK/BCKDK protein kinase family.</text>
</comment>
<dbReference type="Pfam" id="PF10436">
    <property type="entry name" value="BCDHK_Adom3"/>
    <property type="match status" value="1"/>
</dbReference>
<evidence type="ECO:0000259" key="9">
    <source>
        <dbReference type="PROSITE" id="PS50109"/>
    </source>
</evidence>
<keyword evidence="5 8" id="KW-0418">Kinase</keyword>
<sequence length="411" mass="46461">MLNIISCSLRSGGCKSVAFNSQRNLSISAPYGAVISEKRQLTLRSNNTSIQSAIEKTATEKSSRWTAYSVLNSSKASSERHILGRAKYLQKELPVRIAHRIVAMQGLPYNVVNNQTIFKVLEMYITAFERLYKFKPIKTIEDEQVFSVMLRDLLDQGREVVSLLAEGFSECRKYILAEDTICQFLDRTLTSRLAIRILCEHHVALRQDKLNHVGIFKLNFSPAKLIRDKGELVRKICDDKFGMSPQVVVEGHIDSEFVYVAPPLDYILVELLKNALRATVEFHMEKGHDQLPPVRVTVSVNNTDFIIRISDHGGGIPHKICKRIWEYNFSTETPQDRRPQTVSLFGGMMDPRGSGGPSSTKMHGYGFGLPMSRAYAEFLGGSLTMETMQGLGTDVYLRLKRITEDDESFRI</sequence>
<dbReference type="Proteomes" id="UP000828390">
    <property type="component" value="Unassembled WGS sequence"/>
</dbReference>
<keyword evidence="3 8" id="KW-0808">Transferase</keyword>
<dbReference type="InterPro" id="IPR003594">
    <property type="entry name" value="HATPase_dom"/>
</dbReference>
<organism evidence="10 11">
    <name type="scientific">Dreissena polymorpha</name>
    <name type="common">Zebra mussel</name>
    <name type="synonym">Mytilus polymorpha</name>
    <dbReference type="NCBI Taxonomy" id="45954"/>
    <lineage>
        <taxon>Eukaryota</taxon>
        <taxon>Metazoa</taxon>
        <taxon>Spiralia</taxon>
        <taxon>Lophotrochozoa</taxon>
        <taxon>Mollusca</taxon>
        <taxon>Bivalvia</taxon>
        <taxon>Autobranchia</taxon>
        <taxon>Heteroconchia</taxon>
        <taxon>Euheterodonta</taxon>
        <taxon>Imparidentia</taxon>
        <taxon>Neoheterodontei</taxon>
        <taxon>Myida</taxon>
        <taxon>Dreissenoidea</taxon>
        <taxon>Dreissenidae</taxon>
        <taxon>Dreissena</taxon>
    </lineage>
</organism>
<keyword evidence="7 8" id="KW-0496">Mitochondrion</keyword>
<dbReference type="InterPro" id="IPR018955">
    <property type="entry name" value="BCDHK/PDK_N"/>
</dbReference>
<dbReference type="Gene3D" id="3.30.565.10">
    <property type="entry name" value="Histidine kinase-like ATPase, C-terminal domain"/>
    <property type="match status" value="1"/>
</dbReference>
<dbReference type="GO" id="GO:0005524">
    <property type="term" value="F:ATP binding"/>
    <property type="evidence" value="ECO:0007669"/>
    <property type="project" value="UniProtKB-UniRule"/>
</dbReference>
<evidence type="ECO:0000256" key="6">
    <source>
        <dbReference type="ARBA" id="ARBA00022840"/>
    </source>
</evidence>
<evidence type="ECO:0000256" key="3">
    <source>
        <dbReference type="ARBA" id="ARBA00022679"/>
    </source>
</evidence>
<dbReference type="PANTHER" id="PTHR11947">
    <property type="entry name" value="PYRUVATE DEHYDROGENASE KINASE"/>
    <property type="match status" value="1"/>
</dbReference>
<keyword evidence="6 8" id="KW-0067">ATP-binding</keyword>
<evidence type="ECO:0000256" key="8">
    <source>
        <dbReference type="RuleBase" id="RU366032"/>
    </source>
</evidence>
<feature type="domain" description="Histidine kinase" evidence="9">
    <location>
        <begin position="264"/>
        <end position="403"/>
    </location>
</feature>
<dbReference type="InterPro" id="IPR036784">
    <property type="entry name" value="AK/P_DHK_N_sf"/>
</dbReference>
<evidence type="ECO:0000313" key="10">
    <source>
        <dbReference type="EMBL" id="KAH3886542.1"/>
    </source>
</evidence>
<comment type="caution">
    <text evidence="10">The sequence shown here is derived from an EMBL/GenBank/DDBJ whole genome shotgun (WGS) entry which is preliminary data.</text>
</comment>
<dbReference type="OrthoDB" id="3264224at2759"/>
<evidence type="ECO:0000256" key="4">
    <source>
        <dbReference type="ARBA" id="ARBA00022741"/>
    </source>
</evidence>
<dbReference type="GO" id="GO:0010906">
    <property type="term" value="P:regulation of glucose metabolic process"/>
    <property type="evidence" value="ECO:0007669"/>
    <property type="project" value="TreeGrafter"/>
</dbReference>
<dbReference type="SUPFAM" id="SSF69012">
    <property type="entry name" value="alpha-ketoacid dehydrogenase kinase, N-terminal domain"/>
    <property type="match status" value="1"/>
</dbReference>
<proteinExistence type="inferred from homology"/>
<dbReference type="EMBL" id="JAIWYP010000001">
    <property type="protein sequence ID" value="KAH3886542.1"/>
    <property type="molecule type" value="Genomic_DNA"/>
</dbReference>
<name>A0A9D4N4F2_DREPO</name>
<dbReference type="CDD" id="cd16929">
    <property type="entry name" value="HATPase_PDK-like"/>
    <property type="match status" value="1"/>
</dbReference>
<dbReference type="EC" id="2.7.11.-" evidence="8"/>
<dbReference type="InterPro" id="IPR005467">
    <property type="entry name" value="His_kinase_dom"/>
</dbReference>
<evidence type="ECO:0000256" key="5">
    <source>
        <dbReference type="ARBA" id="ARBA00022777"/>
    </source>
</evidence>
<evidence type="ECO:0000256" key="2">
    <source>
        <dbReference type="ARBA" id="ARBA00022553"/>
    </source>
</evidence>
<evidence type="ECO:0000256" key="1">
    <source>
        <dbReference type="ARBA" id="ARBA00006155"/>
    </source>
</evidence>
<dbReference type="PANTHER" id="PTHR11947:SF20">
    <property type="entry name" value="[3-METHYL-2-OXOBUTANOATE DEHYDROGENASE [LIPOAMIDE]] KINASE, MITOCHONDRIAL"/>
    <property type="match status" value="1"/>
</dbReference>